<dbReference type="Proteomes" id="UP001629953">
    <property type="component" value="Unassembled WGS sequence"/>
</dbReference>
<evidence type="ECO:0000313" key="3">
    <source>
        <dbReference type="Proteomes" id="UP001629953"/>
    </source>
</evidence>
<feature type="transmembrane region" description="Helical" evidence="1">
    <location>
        <begin position="59"/>
        <end position="76"/>
    </location>
</feature>
<gene>
    <name evidence="2" type="ORF">ABUE30_02105</name>
</gene>
<feature type="transmembrane region" description="Helical" evidence="1">
    <location>
        <begin position="181"/>
        <end position="200"/>
    </location>
</feature>
<feature type="transmembrane region" description="Helical" evidence="1">
    <location>
        <begin position="126"/>
        <end position="148"/>
    </location>
</feature>
<name>A0ABW9G396_9GAMM</name>
<evidence type="ECO:0000256" key="1">
    <source>
        <dbReference type="SAM" id="Phobius"/>
    </source>
</evidence>
<protein>
    <submittedName>
        <fullName evidence="2">Uncharacterized protein</fullName>
    </submittedName>
</protein>
<sequence length="248" mass="27912">MALLFSLLLAYLVIYFYLWPQQWQPGISQPYRSLRKLLLCGLALACVNALLVGLWGGSLLESVGFGVISALCWWLLNYCFSYNGNRLYGFLAVQLCYLCVLLAICQWVTGFIQSWHVAYWSNYHQLVVLIGYLVIFKPTSVAIAMLLVPWNGEFNDDDAHRAASLPSLPLAGQLIGYLERAITLTFILNYQFAAIGWVLGAKSIFHFGELKNTQNNKLTEYIMVGTLASFAMTSFGWHDRLSGSRVVI</sequence>
<reference evidence="2 3" key="1">
    <citation type="journal article" date="2013" name="Int. J. Syst. Evol. Microbiol.">
        <title>Celerinatantimonas yamalensis sp. nov., a cold-adapted diazotrophic bacterium from a cold permafrost brine.</title>
        <authorList>
            <person name="Shcherbakova V."/>
            <person name="Chuvilskaya N."/>
            <person name="Rivkina E."/>
            <person name="Demidov N."/>
            <person name="Uchaeva V."/>
            <person name="Suetin S."/>
            <person name="Suzina N."/>
            <person name="Gilichinsky D."/>
        </authorList>
    </citation>
    <scope>NUCLEOTIDE SEQUENCE [LARGE SCALE GENOMIC DNA]</scope>
    <source>
        <strain evidence="2 3">C7</strain>
    </source>
</reference>
<keyword evidence="1" id="KW-0472">Membrane</keyword>
<accession>A0ABW9G396</accession>
<comment type="caution">
    <text evidence="2">The sequence shown here is derived from an EMBL/GenBank/DDBJ whole genome shotgun (WGS) entry which is preliminary data.</text>
</comment>
<organism evidence="2 3">
    <name type="scientific">Celerinatantimonas yamalensis</name>
    <dbReference type="NCBI Taxonomy" id="559956"/>
    <lineage>
        <taxon>Bacteria</taxon>
        <taxon>Pseudomonadati</taxon>
        <taxon>Pseudomonadota</taxon>
        <taxon>Gammaproteobacteria</taxon>
        <taxon>Celerinatantimonadaceae</taxon>
        <taxon>Celerinatantimonas</taxon>
    </lineage>
</organism>
<feature type="transmembrane region" description="Helical" evidence="1">
    <location>
        <begin position="88"/>
        <end position="114"/>
    </location>
</feature>
<keyword evidence="1" id="KW-0812">Transmembrane</keyword>
<evidence type="ECO:0000313" key="2">
    <source>
        <dbReference type="EMBL" id="MFM2483869.1"/>
    </source>
</evidence>
<feature type="transmembrane region" description="Helical" evidence="1">
    <location>
        <begin position="221"/>
        <end position="238"/>
    </location>
</feature>
<keyword evidence="3" id="KW-1185">Reference proteome</keyword>
<dbReference type="RefSeq" id="WP_408622022.1">
    <property type="nucleotide sequence ID" value="NZ_JBEQCT010000001.1"/>
</dbReference>
<dbReference type="EMBL" id="JBEQCT010000001">
    <property type="protein sequence ID" value="MFM2483869.1"/>
    <property type="molecule type" value="Genomic_DNA"/>
</dbReference>
<proteinExistence type="predicted"/>
<keyword evidence="1" id="KW-1133">Transmembrane helix</keyword>